<dbReference type="PANTHER" id="PTHR40661">
    <property type="match status" value="1"/>
</dbReference>
<keyword evidence="7" id="KW-1185">Reference proteome</keyword>
<feature type="domain" description="Bacteriophage CI repressor N-terminal" evidence="5">
    <location>
        <begin position="14"/>
        <end position="70"/>
    </location>
</feature>
<protein>
    <submittedName>
        <fullName evidence="6">Helix-turn-helix transcriptional regulator</fullName>
    </submittedName>
</protein>
<dbReference type="CDD" id="cd00093">
    <property type="entry name" value="HTH_XRE"/>
    <property type="match status" value="1"/>
</dbReference>
<organism evidence="6 7">
    <name type="scientific">Eikenella exigua</name>
    <dbReference type="NCBI Taxonomy" id="2528037"/>
    <lineage>
        <taxon>Bacteria</taxon>
        <taxon>Pseudomonadati</taxon>
        <taxon>Pseudomonadota</taxon>
        <taxon>Betaproteobacteria</taxon>
        <taxon>Neisseriales</taxon>
        <taxon>Neisseriaceae</taxon>
        <taxon>Eikenella</taxon>
    </lineage>
</organism>
<evidence type="ECO:0000313" key="6">
    <source>
        <dbReference type="EMBL" id="QED91252.1"/>
    </source>
</evidence>
<evidence type="ECO:0000256" key="2">
    <source>
        <dbReference type="ARBA" id="ARBA00023125"/>
    </source>
</evidence>
<accession>A0AAE6IMW0</accession>
<dbReference type="InterPro" id="IPR036286">
    <property type="entry name" value="LexA/Signal_pep-like_sf"/>
</dbReference>
<dbReference type="EMBL" id="CP038018">
    <property type="protein sequence ID" value="QED91252.1"/>
    <property type="molecule type" value="Genomic_DNA"/>
</dbReference>
<evidence type="ECO:0000256" key="1">
    <source>
        <dbReference type="ARBA" id="ARBA00023015"/>
    </source>
</evidence>
<evidence type="ECO:0000259" key="5">
    <source>
        <dbReference type="Pfam" id="PF07022"/>
    </source>
</evidence>
<dbReference type="AlphaFoldDB" id="A0AAE6IMW0"/>
<name>A0AAE6IMW0_9NEIS</name>
<dbReference type="Pfam" id="PF07022">
    <property type="entry name" value="Phage_CI_repr"/>
    <property type="match status" value="1"/>
</dbReference>
<dbReference type="GO" id="GO:0045892">
    <property type="term" value="P:negative regulation of DNA-templated transcription"/>
    <property type="evidence" value="ECO:0007669"/>
    <property type="project" value="InterPro"/>
</dbReference>
<dbReference type="Gene3D" id="1.10.260.40">
    <property type="entry name" value="lambda repressor-like DNA-binding domains"/>
    <property type="match status" value="1"/>
</dbReference>
<keyword evidence="1" id="KW-0805">Transcription regulation</keyword>
<dbReference type="Proteomes" id="UP000326695">
    <property type="component" value="Chromosome"/>
</dbReference>
<dbReference type="GO" id="GO:0003677">
    <property type="term" value="F:DNA binding"/>
    <property type="evidence" value="ECO:0007669"/>
    <property type="project" value="UniProtKB-KW"/>
</dbReference>
<dbReference type="SUPFAM" id="SSF51306">
    <property type="entry name" value="LexA/Signal peptidase"/>
    <property type="match status" value="1"/>
</dbReference>
<dbReference type="InterPro" id="IPR010982">
    <property type="entry name" value="Lambda_DNA-bd_dom_sf"/>
</dbReference>
<evidence type="ECO:0000313" key="7">
    <source>
        <dbReference type="Proteomes" id="UP000326695"/>
    </source>
</evidence>
<keyword evidence="2" id="KW-0238">DNA-binding</keyword>
<dbReference type="Gene3D" id="2.10.109.10">
    <property type="entry name" value="Umud Fragment, subunit A"/>
    <property type="match status" value="1"/>
</dbReference>
<dbReference type="CDD" id="cd06529">
    <property type="entry name" value="S24_LexA-like"/>
    <property type="match status" value="1"/>
</dbReference>
<dbReference type="Pfam" id="PF00717">
    <property type="entry name" value="Peptidase_S24"/>
    <property type="match status" value="1"/>
</dbReference>
<dbReference type="PANTHER" id="PTHR40661:SF2">
    <property type="entry name" value="HTH-TYPE TRANSCRIPTIONAL REGULATOR PRTR"/>
    <property type="match status" value="1"/>
</dbReference>
<dbReference type="InterPro" id="IPR039418">
    <property type="entry name" value="LexA-like"/>
</dbReference>
<dbReference type="InterPro" id="IPR001387">
    <property type="entry name" value="Cro/C1-type_HTH"/>
</dbReference>
<sequence>MDKTMERLYAAAKELHGIDKQAEIARMLNASSQTVKNWETRGISKKGLLDIQKIMGISPEWLNSGEGEMRYTAQRQNEITGIHRPALWSSKDPLPEEDYTFAPYLKETEFCGGNGSFEIPDYNGFRLPFGKSTLHRKGIRPDNVFCCALTGDSMEERIADGAAIAVDIGDNTIKDGKIYAFRHDDLFRVKYLSRLPGGRVKIKSHNEAVYPEEEASLEGIQVIGRVFWWSVLD</sequence>
<gene>
    <name evidence="6" type="ORF">EZJ17_00405</name>
</gene>
<dbReference type="InterPro" id="IPR015927">
    <property type="entry name" value="Peptidase_S24_S26A/B/C"/>
</dbReference>
<keyword evidence="3" id="KW-0804">Transcription</keyword>
<proteinExistence type="predicted"/>
<dbReference type="KEGG" id="eex:EZJ17_00405"/>
<feature type="domain" description="Peptidase S24/S26A/S26B/S26C" evidence="4">
    <location>
        <begin position="112"/>
        <end position="227"/>
    </location>
</feature>
<evidence type="ECO:0000259" key="4">
    <source>
        <dbReference type="Pfam" id="PF00717"/>
    </source>
</evidence>
<dbReference type="InterPro" id="IPR010744">
    <property type="entry name" value="Phage_CI_N"/>
</dbReference>
<dbReference type="RefSeq" id="WP_067442187.1">
    <property type="nucleotide sequence ID" value="NZ_CP038018.1"/>
</dbReference>
<evidence type="ECO:0000256" key="3">
    <source>
        <dbReference type="ARBA" id="ARBA00023163"/>
    </source>
</evidence>
<reference evidence="7" key="1">
    <citation type="journal article" date="2019" name="J. Anim. Genet.">
        <title>Description and whole genome sequencing of Eikenella exigua sp. nov., isolated from brain abscess and blood.</title>
        <authorList>
            <person name="Stormo K.A."/>
            <person name="Nygaard R.M."/>
            <person name="Bruvold T.S."/>
            <person name="Dimmen G."/>
            <person name="Lindemann P.C."/>
            <person name="Jordal S."/>
            <person name="Kommedal O."/>
        </authorList>
    </citation>
    <scope>NUCLEOTIDE SEQUENCE [LARGE SCALE GENOMIC DNA]</scope>
    <source>
        <strain evidence="7">PXX</strain>
    </source>
</reference>